<keyword evidence="2" id="KW-0804">Transcription</keyword>
<reference evidence="5" key="2">
    <citation type="journal article" date="2024" name="Plant">
        <title>Genomic evolution and insights into agronomic trait innovations of Sesamum species.</title>
        <authorList>
            <person name="Miao H."/>
            <person name="Wang L."/>
            <person name="Qu L."/>
            <person name="Liu H."/>
            <person name="Sun Y."/>
            <person name="Le M."/>
            <person name="Wang Q."/>
            <person name="Wei S."/>
            <person name="Zheng Y."/>
            <person name="Lin W."/>
            <person name="Duan Y."/>
            <person name="Cao H."/>
            <person name="Xiong S."/>
            <person name="Wang X."/>
            <person name="Wei L."/>
            <person name="Li C."/>
            <person name="Ma Q."/>
            <person name="Ju M."/>
            <person name="Zhao R."/>
            <person name="Li G."/>
            <person name="Mu C."/>
            <person name="Tian Q."/>
            <person name="Mei H."/>
            <person name="Zhang T."/>
            <person name="Gao T."/>
            <person name="Zhang H."/>
        </authorList>
    </citation>
    <scope>NUCLEOTIDE SEQUENCE</scope>
    <source>
        <strain evidence="5">KEN1</strain>
    </source>
</reference>
<feature type="short sequence motif" description="VHIID" evidence="3">
    <location>
        <begin position="337"/>
        <end position="341"/>
    </location>
</feature>
<dbReference type="Pfam" id="PF03514">
    <property type="entry name" value="GRAS"/>
    <property type="match status" value="1"/>
</dbReference>
<comment type="similarity">
    <text evidence="3">Belongs to the GRAS family.</text>
</comment>
<dbReference type="PROSITE" id="PS50985">
    <property type="entry name" value="GRAS"/>
    <property type="match status" value="1"/>
</dbReference>
<dbReference type="AlphaFoldDB" id="A0AAW2X7Y0"/>
<dbReference type="EMBL" id="JACGWN010000005">
    <property type="protein sequence ID" value="KAL0449949.1"/>
    <property type="molecule type" value="Genomic_DNA"/>
</dbReference>
<dbReference type="PANTHER" id="PTHR31636">
    <property type="entry name" value="OSJNBA0084A10.13 PROTEIN-RELATED"/>
    <property type="match status" value="1"/>
</dbReference>
<feature type="compositionally biased region" description="Low complexity" evidence="4">
    <location>
        <begin position="191"/>
        <end position="200"/>
    </location>
</feature>
<evidence type="ECO:0000256" key="1">
    <source>
        <dbReference type="ARBA" id="ARBA00023015"/>
    </source>
</evidence>
<protein>
    <submittedName>
        <fullName evidence="5">SCARECROW-LIKE protein 7</fullName>
    </submittedName>
</protein>
<evidence type="ECO:0000256" key="2">
    <source>
        <dbReference type="ARBA" id="ARBA00023163"/>
    </source>
</evidence>
<comment type="caution">
    <text evidence="5">The sequence shown here is derived from an EMBL/GenBank/DDBJ whole genome shotgun (WGS) entry which is preliminary data.</text>
</comment>
<gene>
    <name evidence="5" type="ORF">Slati_1551300</name>
</gene>
<name>A0AAW2X7Y0_9LAMI</name>
<keyword evidence="1" id="KW-0805">Transcription regulation</keyword>
<evidence type="ECO:0000256" key="4">
    <source>
        <dbReference type="SAM" id="MobiDB-lite"/>
    </source>
</evidence>
<sequence>MAYMCTDSGNLMAIAQQVIKQKQQQEQQQQQHQQQLLTINPFCLTPWPPTSAASSSHHHTPTSAYGLTAGFADPFQVPAAPETAEPGFQFPNLDHHSSGFRFSDICGGPGGEFDSDEWMESLMGGGDSTESSNLQTDCDAWQTSSEFSHLYPADPFPSRLSINSFSTLRSQPSYLLRTAAQLLLGPASSAPLPASTQPTTVQESKPVVSKEDVAVTSGASTSSAEASPKAKPILKALIECARLSESDPENAVKSLIRLRESVSQNGDPLERVSFTTSEALYSRVSHQAEKTATIYDTTSEEFTLSYKALNDACPYSKFAHLTANQAILEATEKAKKIHILDFGIVQGIQWAAFLQALATRASGKPERVRISGIPAPALGNSPAALAFGYRESVAGLCQAAGSEFRV</sequence>
<organism evidence="5">
    <name type="scientific">Sesamum latifolium</name>
    <dbReference type="NCBI Taxonomy" id="2727402"/>
    <lineage>
        <taxon>Eukaryota</taxon>
        <taxon>Viridiplantae</taxon>
        <taxon>Streptophyta</taxon>
        <taxon>Embryophyta</taxon>
        <taxon>Tracheophyta</taxon>
        <taxon>Spermatophyta</taxon>
        <taxon>Magnoliopsida</taxon>
        <taxon>eudicotyledons</taxon>
        <taxon>Gunneridae</taxon>
        <taxon>Pentapetalae</taxon>
        <taxon>asterids</taxon>
        <taxon>lamiids</taxon>
        <taxon>Lamiales</taxon>
        <taxon>Pedaliaceae</taxon>
        <taxon>Sesamum</taxon>
    </lineage>
</organism>
<comment type="caution">
    <text evidence="3">Lacks conserved residue(s) required for the propagation of feature annotation.</text>
</comment>
<evidence type="ECO:0000256" key="3">
    <source>
        <dbReference type="PROSITE-ProRule" id="PRU01191"/>
    </source>
</evidence>
<feature type="region of interest" description="Disordered" evidence="4">
    <location>
        <begin position="191"/>
        <end position="226"/>
    </location>
</feature>
<feature type="region of interest" description="Disordered" evidence="4">
    <location>
        <begin position="113"/>
        <end position="134"/>
    </location>
</feature>
<accession>A0AAW2X7Y0</accession>
<feature type="compositionally biased region" description="Low complexity" evidence="4">
    <location>
        <begin position="214"/>
        <end position="226"/>
    </location>
</feature>
<proteinExistence type="inferred from homology"/>
<reference evidence="5" key="1">
    <citation type="submission" date="2020-06" db="EMBL/GenBank/DDBJ databases">
        <authorList>
            <person name="Li T."/>
            <person name="Hu X."/>
            <person name="Zhang T."/>
            <person name="Song X."/>
            <person name="Zhang H."/>
            <person name="Dai N."/>
            <person name="Sheng W."/>
            <person name="Hou X."/>
            <person name="Wei L."/>
        </authorList>
    </citation>
    <scope>NUCLEOTIDE SEQUENCE</scope>
    <source>
        <strain evidence="5">KEN1</strain>
        <tissue evidence="5">Leaf</tissue>
    </source>
</reference>
<evidence type="ECO:0000313" key="5">
    <source>
        <dbReference type="EMBL" id="KAL0449949.1"/>
    </source>
</evidence>
<dbReference type="InterPro" id="IPR005202">
    <property type="entry name" value="TF_GRAS"/>
</dbReference>